<comment type="caution">
    <text evidence="2">The sequence shown here is derived from an EMBL/GenBank/DDBJ whole genome shotgun (WGS) entry which is preliminary data.</text>
</comment>
<protein>
    <submittedName>
        <fullName evidence="2">Quinone oxidoreductase 2</fullName>
        <ecNumber evidence="2">1.6.5.2</ecNumber>
    </submittedName>
</protein>
<reference evidence="2 3" key="1">
    <citation type="submission" date="2019-10" db="EMBL/GenBank/DDBJ databases">
        <title>Nocardia macrotermitis sp. nov. and Nocardia aurantia sp. nov., isolated from the gut of fungus growing-termite Macrotermes natalensis.</title>
        <authorList>
            <person name="Benndorf R."/>
            <person name="Schwitalla J."/>
            <person name="Martin K."/>
            <person name="De Beer W."/>
            <person name="Kaster A.-K."/>
            <person name="Vollmers J."/>
            <person name="Poulsen M."/>
            <person name="Beemelmanns C."/>
        </authorList>
    </citation>
    <scope>NUCLEOTIDE SEQUENCE [LARGE SCALE GENOMIC DNA]</scope>
    <source>
        <strain evidence="2 3">RB56</strain>
    </source>
</reference>
<dbReference type="GO" id="GO:0003955">
    <property type="term" value="F:NAD(P)H dehydrogenase (quinone) activity"/>
    <property type="evidence" value="ECO:0007669"/>
    <property type="project" value="UniProtKB-EC"/>
</dbReference>
<dbReference type="InterPro" id="IPR036291">
    <property type="entry name" value="NAD(P)-bd_dom_sf"/>
</dbReference>
<dbReference type="Gene3D" id="3.40.50.720">
    <property type="entry name" value="NAD(P)-binding Rossmann-like Domain"/>
    <property type="match status" value="1"/>
</dbReference>
<dbReference type="Gene3D" id="3.90.25.10">
    <property type="entry name" value="UDP-galactose 4-epimerase, domain 1"/>
    <property type="match status" value="1"/>
</dbReference>
<dbReference type="SUPFAM" id="SSF51735">
    <property type="entry name" value="NAD(P)-binding Rossmann-fold domains"/>
    <property type="match status" value="1"/>
</dbReference>
<evidence type="ECO:0000313" key="3">
    <source>
        <dbReference type="Proteomes" id="UP000431401"/>
    </source>
</evidence>
<organism evidence="2 3">
    <name type="scientific">Nocardia aurantia</name>
    <dbReference type="NCBI Taxonomy" id="2585199"/>
    <lineage>
        <taxon>Bacteria</taxon>
        <taxon>Bacillati</taxon>
        <taxon>Actinomycetota</taxon>
        <taxon>Actinomycetes</taxon>
        <taxon>Mycobacteriales</taxon>
        <taxon>Nocardiaceae</taxon>
        <taxon>Nocardia</taxon>
    </lineage>
</organism>
<proteinExistence type="predicted"/>
<dbReference type="EMBL" id="WEGI01000004">
    <property type="protein sequence ID" value="MQY26672.1"/>
    <property type="molecule type" value="Genomic_DNA"/>
</dbReference>
<dbReference type="InterPro" id="IPR052718">
    <property type="entry name" value="NmrA-type_oxidoreductase"/>
</dbReference>
<dbReference type="RefSeq" id="WP_153341021.1">
    <property type="nucleotide sequence ID" value="NZ_WEGI01000004.1"/>
</dbReference>
<accession>A0A7K0DMV1</accession>
<dbReference type="PANTHER" id="PTHR47129">
    <property type="entry name" value="QUINONE OXIDOREDUCTASE 2"/>
    <property type="match status" value="1"/>
</dbReference>
<keyword evidence="3" id="KW-1185">Reference proteome</keyword>
<keyword evidence="2" id="KW-0560">Oxidoreductase</keyword>
<dbReference type="EC" id="1.6.5.2" evidence="2"/>
<sequence length="280" mass="29381">MIIITGANGLLGRRVVENLLRRVPATDIGVSVRDPAAAGWAAERDVRVRRGDFADPASLDYAFEDATQVLVVSVDSTGDEAVRRHRAAIDAAVRSGAEHILYTSHMGANPDSAFTPMPDHAVTETILQQAGVPFTVLRNGFYAASAAQLLGNALETGKIIAPQDAPVAWTAHADLAEAAAIALTDGRPLGITPPLTGADATDLTGVAAVVAARTGRPLERIAIPDKDYRDNLLAHGLPEHLADMFTGLFTAIRNNEFAPATSDLAEILGRETTPLAAALS</sequence>
<feature type="domain" description="NmrA-like" evidence="1">
    <location>
        <begin position="2"/>
        <end position="249"/>
    </location>
</feature>
<dbReference type="OrthoDB" id="5510591at2"/>
<dbReference type="PANTHER" id="PTHR47129:SF1">
    <property type="entry name" value="NMRA-LIKE DOMAIN-CONTAINING PROTEIN"/>
    <property type="match status" value="1"/>
</dbReference>
<dbReference type="Proteomes" id="UP000431401">
    <property type="component" value="Unassembled WGS sequence"/>
</dbReference>
<dbReference type="Pfam" id="PF05368">
    <property type="entry name" value="NmrA"/>
    <property type="match status" value="1"/>
</dbReference>
<evidence type="ECO:0000259" key="1">
    <source>
        <dbReference type="Pfam" id="PF05368"/>
    </source>
</evidence>
<dbReference type="AlphaFoldDB" id="A0A7K0DMV1"/>
<dbReference type="InterPro" id="IPR008030">
    <property type="entry name" value="NmrA-like"/>
</dbReference>
<gene>
    <name evidence="2" type="primary">qorB_1</name>
    <name evidence="2" type="ORF">NRB56_22440</name>
</gene>
<name>A0A7K0DMV1_9NOCA</name>
<evidence type="ECO:0000313" key="2">
    <source>
        <dbReference type="EMBL" id="MQY26672.1"/>
    </source>
</evidence>